<keyword evidence="2" id="KW-1185">Reference proteome</keyword>
<dbReference type="STRING" id="52838.A0A4S8IJ79"/>
<comment type="caution">
    <text evidence="1">The sequence shown here is derived from an EMBL/GenBank/DDBJ whole genome shotgun (WGS) entry which is preliminary data.</text>
</comment>
<reference evidence="1 2" key="1">
    <citation type="journal article" date="2019" name="Nat. Plants">
        <title>Genome sequencing of Musa balbisiana reveals subgenome evolution and function divergence in polyploid bananas.</title>
        <authorList>
            <person name="Yao X."/>
        </authorList>
    </citation>
    <scope>NUCLEOTIDE SEQUENCE [LARGE SCALE GENOMIC DNA]</scope>
    <source>
        <strain evidence="2">cv. DH-PKW</strain>
        <tissue evidence="1">Leaves</tissue>
    </source>
</reference>
<gene>
    <name evidence="1" type="ORF">C4D60_Mb09t25860</name>
</gene>
<dbReference type="InterPro" id="IPR008926">
    <property type="entry name" value="RNR_R1-su_N"/>
</dbReference>
<evidence type="ECO:0000313" key="1">
    <source>
        <dbReference type="EMBL" id="THU48401.1"/>
    </source>
</evidence>
<accession>A0A4S8IJ79</accession>
<dbReference type="Gene3D" id="3.20.70.20">
    <property type="match status" value="1"/>
</dbReference>
<protein>
    <submittedName>
        <fullName evidence="1">Uncharacterized protein</fullName>
    </submittedName>
</protein>
<proteinExistence type="predicted"/>
<organism evidence="1 2">
    <name type="scientific">Musa balbisiana</name>
    <name type="common">Banana</name>
    <dbReference type="NCBI Taxonomy" id="52838"/>
    <lineage>
        <taxon>Eukaryota</taxon>
        <taxon>Viridiplantae</taxon>
        <taxon>Streptophyta</taxon>
        <taxon>Embryophyta</taxon>
        <taxon>Tracheophyta</taxon>
        <taxon>Spermatophyta</taxon>
        <taxon>Magnoliopsida</taxon>
        <taxon>Liliopsida</taxon>
        <taxon>Zingiberales</taxon>
        <taxon>Musaceae</taxon>
        <taxon>Musa</taxon>
    </lineage>
</organism>
<dbReference type="Proteomes" id="UP000317650">
    <property type="component" value="Chromosome 9"/>
</dbReference>
<dbReference type="SUPFAM" id="SSF48168">
    <property type="entry name" value="R1 subunit of ribonucleotide reductase, N-terminal domain"/>
    <property type="match status" value="1"/>
</dbReference>
<dbReference type="AlphaFoldDB" id="A0A4S8IJ79"/>
<sequence>MYHHSGERSGQQPPSIADDAYEMISKIESSQIAAHSYKDFDYDYFGFKPLEVSGMLMGAIVRIRKDDDDSDIITYHFMSQRWFFTHASPTLSNAGIPRLQIS</sequence>
<name>A0A4S8IJ79_MUSBA</name>
<dbReference type="EMBL" id="PYDT01000010">
    <property type="protein sequence ID" value="THU48401.1"/>
    <property type="molecule type" value="Genomic_DNA"/>
</dbReference>
<evidence type="ECO:0000313" key="2">
    <source>
        <dbReference type="Proteomes" id="UP000317650"/>
    </source>
</evidence>